<feature type="transmembrane region" description="Helical" evidence="1">
    <location>
        <begin position="63"/>
        <end position="81"/>
    </location>
</feature>
<feature type="transmembrane region" description="Helical" evidence="1">
    <location>
        <begin position="6"/>
        <end position="22"/>
    </location>
</feature>
<keyword evidence="1" id="KW-1133">Transmembrane helix</keyword>
<evidence type="ECO:0000313" key="2">
    <source>
        <dbReference type="EMBL" id="RNI29623.1"/>
    </source>
</evidence>
<proteinExistence type="predicted"/>
<accession>A0A3M9MXM3</accession>
<name>A0A3M9MXM3_9BACT</name>
<dbReference type="Proteomes" id="UP000271010">
    <property type="component" value="Unassembled WGS sequence"/>
</dbReference>
<dbReference type="AlphaFoldDB" id="A0A3M9MXM3"/>
<keyword evidence="1" id="KW-0812">Transmembrane</keyword>
<comment type="caution">
    <text evidence="2">The sequence shown here is derived from an EMBL/GenBank/DDBJ whole genome shotgun (WGS) entry which is preliminary data.</text>
</comment>
<organism evidence="2 3">
    <name type="scientific">Rufibacter immobilis</name>
    <dbReference type="NCBI Taxonomy" id="1348778"/>
    <lineage>
        <taxon>Bacteria</taxon>
        <taxon>Pseudomonadati</taxon>
        <taxon>Bacteroidota</taxon>
        <taxon>Cytophagia</taxon>
        <taxon>Cytophagales</taxon>
        <taxon>Hymenobacteraceae</taxon>
        <taxon>Rufibacter</taxon>
    </lineage>
</organism>
<keyword evidence="1" id="KW-0472">Membrane</keyword>
<protein>
    <submittedName>
        <fullName evidence="2">Uncharacterized protein</fullName>
    </submittedName>
</protein>
<sequence>MDLFVIIIVILFFNLAFLAMLFRLSTWYNIRKEGYGYHLVCLNFAALLIFINEQISFFIDYPFIIKVIVALSIPYLALGLFKKRLTDFVNSLLGDSRK</sequence>
<gene>
    <name evidence="2" type="ORF">EFA69_08680</name>
</gene>
<feature type="transmembrane region" description="Helical" evidence="1">
    <location>
        <begin position="34"/>
        <end position="51"/>
    </location>
</feature>
<dbReference type="EMBL" id="RJJE01000009">
    <property type="protein sequence ID" value="RNI29623.1"/>
    <property type="molecule type" value="Genomic_DNA"/>
</dbReference>
<keyword evidence="3" id="KW-1185">Reference proteome</keyword>
<reference evidence="2 3" key="1">
    <citation type="submission" date="2018-11" db="EMBL/GenBank/DDBJ databases">
        <title>Rufibacter latericius sp. nov., isolated from water in Baiyang Lake.</title>
        <authorList>
            <person name="Yang Y."/>
        </authorList>
    </citation>
    <scope>NUCLEOTIDE SEQUENCE [LARGE SCALE GENOMIC DNA]</scope>
    <source>
        <strain evidence="2 3">MCC P1</strain>
    </source>
</reference>
<evidence type="ECO:0000256" key="1">
    <source>
        <dbReference type="SAM" id="Phobius"/>
    </source>
</evidence>
<evidence type="ECO:0000313" key="3">
    <source>
        <dbReference type="Proteomes" id="UP000271010"/>
    </source>
</evidence>